<dbReference type="FunFam" id="1.20.1070.10:FF:000142">
    <property type="entry name" value="G protein-coupled receptor 55"/>
    <property type="match status" value="1"/>
</dbReference>
<feature type="transmembrane region" description="Helical" evidence="11">
    <location>
        <begin position="172"/>
        <end position="197"/>
    </location>
</feature>
<name>A0ABD1KFZ8_9TELE</name>
<evidence type="ECO:0000259" key="12">
    <source>
        <dbReference type="PROSITE" id="PS50262"/>
    </source>
</evidence>
<dbReference type="GO" id="GO:0005886">
    <property type="term" value="C:plasma membrane"/>
    <property type="evidence" value="ECO:0007669"/>
    <property type="project" value="UniProtKB-SubCell"/>
</dbReference>
<accession>A0ABD1KFZ8</accession>
<dbReference type="GO" id="GO:0004930">
    <property type="term" value="F:G protein-coupled receptor activity"/>
    <property type="evidence" value="ECO:0007669"/>
    <property type="project" value="UniProtKB-KW"/>
</dbReference>
<gene>
    <name evidence="13" type="ORF">ACEWY4_007336</name>
</gene>
<evidence type="ECO:0000256" key="3">
    <source>
        <dbReference type="ARBA" id="ARBA00022692"/>
    </source>
</evidence>
<evidence type="ECO:0000256" key="7">
    <source>
        <dbReference type="ARBA" id="ARBA00023170"/>
    </source>
</evidence>
<feature type="transmembrane region" description="Helical" evidence="11">
    <location>
        <begin position="20"/>
        <end position="45"/>
    </location>
</feature>
<evidence type="ECO:0000256" key="2">
    <source>
        <dbReference type="ARBA" id="ARBA00022475"/>
    </source>
</evidence>
<keyword evidence="2" id="KW-1003">Cell membrane</keyword>
<evidence type="ECO:0000256" key="6">
    <source>
        <dbReference type="ARBA" id="ARBA00023136"/>
    </source>
</evidence>
<keyword evidence="8" id="KW-0325">Glycoprotein</keyword>
<dbReference type="Pfam" id="PF00001">
    <property type="entry name" value="7tm_1"/>
    <property type="match status" value="1"/>
</dbReference>
<dbReference type="PANTHER" id="PTHR24232:SF56">
    <property type="entry name" value="G-PROTEIN COUPLED RECEPTOR 55"/>
    <property type="match status" value="1"/>
</dbReference>
<dbReference type="PROSITE" id="PS00237">
    <property type="entry name" value="G_PROTEIN_RECEP_F1_1"/>
    <property type="match status" value="1"/>
</dbReference>
<organism evidence="13 14">
    <name type="scientific">Coilia grayii</name>
    <name type="common">Gray's grenadier anchovy</name>
    <dbReference type="NCBI Taxonomy" id="363190"/>
    <lineage>
        <taxon>Eukaryota</taxon>
        <taxon>Metazoa</taxon>
        <taxon>Chordata</taxon>
        <taxon>Craniata</taxon>
        <taxon>Vertebrata</taxon>
        <taxon>Euteleostomi</taxon>
        <taxon>Actinopterygii</taxon>
        <taxon>Neopterygii</taxon>
        <taxon>Teleostei</taxon>
        <taxon>Clupei</taxon>
        <taxon>Clupeiformes</taxon>
        <taxon>Clupeoidei</taxon>
        <taxon>Engraulidae</taxon>
        <taxon>Coilinae</taxon>
        <taxon>Coilia</taxon>
    </lineage>
</organism>
<keyword evidence="3 10" id="KW-0812">Transmembrane</keyword>
<evidence type="ECO:0000256" key="4">
    <source>
        <dbReference type="ARBA" id="ARBA00022989"/>
    </source>
</evidence>
<protein>
    <recommendedName>
        <fullName evidence="12">G-protein coupled receptors family 1 profile domain-containing protein</fullName>
    </recommendedName>
</protein>
<dbReference type="PRINTS" id="PR00237">
    <property type="entry name" value="GPCRRHODOPSN"/>
</dbReference>
<dbReference type="InterPro" id="IPR000276">
    <property type="entry name" value="GPCR_Rhodpsn"/>
</dbReference>
<dbReference type="Proteomes" id="UP001591681">
    <property type="component" value="Unassembled WGS sequence"/>
</dbReference>
<feature type="transmembrane region" description="Helical" evidence="11">
    <location>
        <begin position="52"/>
        <end position="73"/>
    </location>
</feature>
<evidence type="ECO:0000313" key="13">
    <source>
        <dbReference type="EMBL" id="KAL2098129.1"/>
    </source>
</evidence>
<feature type="transmembrane region" description="Helical" evidence="11">
    <location>
        <begin position="93"/>
        <end position="111"/>
    </location>
</feature>
<comment type="similarity">
    <text evidence="10">Belongs to the G-protein coupled receptor 1 family.</text>
</comment>
<keyword evidence="5 10" id="KW-0297">G-protein coupled receptor</keyword>
<keyword evidence="14" id="KW-1185">Reference proteome</keyword>
<comment type="subcellular location">
    <subcellularLocation>
        <location evidence="1">Cell membrane</location>
        <topology evidence="1">Multi-pass membrane protein</topology>
    </subcellularLocation>
</comment>
<feature type="transmembrane region" description="Helical" evidence="11">
    <location>
        <begin position="131"/>
        <end position="152"/>
    </location>
</feature>
<dbReference type="EMBL" id="JBHFQA010000006">
    <property type="protein sequence ID" value="KAL2098129.1"/>
    <property type="molecule type" value="Genomic_DNA"/>
</dbReference>
<evidence type="ECO:0000256" key="11">
    <source>
        <dbReference type="SAM" id="Phobius"/>
    </source>
</evidence>
<evidence type="ECO:0000256" key="10">
    <source>
        <dbReference type="RuleBase" id="RU000688"/>
    </source>
</evidence>
<dbReference type="Gene3D" id="1.20.1070.10">
    <property type="entry name" value="Rhodopsin 7-helix transmembrane proteins"/>
    <property type="match status" value="1"/>
</dbReference>
<reference evidence="13 14" key="1">
    <citation type="submission" date="2024-09" db="EMBL/GenBank/DDBJ databases">
        <title>A chromosome-level genome assembly of Gray's grenadier anchovy, Coilia grayii.</title>
        <authorList>
            <person name="Fu Z."/>
        </authorList>
    </citation>
    <scope>NUCLEOTIDE SEQUENCE [LARGE SCALE GENOMIC DNA]</scope>
    <source>
        <strain evidence="13">G4</strain>
        <tissue evidence="13">Muscle</tissue>
    </source>
</reference>
<proteinExistence type="inferred from homology"/>
<dbReference type="PROSITE" id="PS50262">
    <property type="entry name" value="G_PROTEIN_RECEP_F1_2"/>
    <property type="match status" value="1"/>
</dbReference>
<dbReference type="SUPFAM" id="SSF81321">
    <property type="entry name" value="Family A G protein-coupled receptor-like"/>
    <property type="match status" value="1"/>
</dbReference>
<keyword evidence="9 10" id="KW-0807">Transducer</keyword>
<feature type="transmembrane region" description="Helical" evidence="11">
    <location>
        <begin position="218"/>
        <end position="240"/>
    </location>
</feature>
<keyword evidence="4 11" id="KW-1133">Transmembrane helix</keyword>
<keyword evidence="7 10" id="KW-0675">Receptor</keyword>
<evidence type="ECO:0000256" key="1">
    <source>
        <dbReference type="ARBA" id="ARBA00004651"/>
    </source>
</evidence>
<comment type="caution">
    <text evidence="13">The sequence shown here is derived from an EMBL/GenBank/DDBJ whole genome shotgun (WGS) entry which is preliminary data.</text>
</comment>
<evidence type="ECO:0000256" key="8">
    <source>
        <dbReference type="ARBA" id="ARBA00023180"/>
    </source>
</evidence>
<dbReference type="InterPro" id="IPR017452">
    <property type="entry name" value="GPCR_Rhodpsn_7TM"/>
</dbReference>
<dbReference type="AlphaFoldDB" id="A0ABD1KFZ8"/>
<evidence type="ECO:0000313" key="14">
    <source>
        <dbReference type="Proteomes" id="UP001591681"/>
    </source>
</evidence>
<sequence>MVTNSCSFEDVDKLMQSLELVIYVPTFVFGLVLNTLALTVFCVVLRKWNESTIYMTNLALMDLLLLLLLPFKMHAIKHCWEASKKLFCSFLESMYFVGMYGSIYTITCIAVDRYIAIQHPFRAKDIRSPKAAIIVCVIIWCLALVATSPIYGFRDNSDKPFHCFHGFSDKGWSLALIGSLEVFGFLLPATVLMVCSVQNIRTLRQSQKQSAKSRAGERIMYSSLCAFLIPFTPCHLGIFLQFLVRQGIITSCQSQTSIALFVQVAMCLANVTCCLDAICYYFIAKEVRSSRETFRLSISQRRTTSTSEV</sequence>
<feature type="domain" description="G-protein coupled receptors family 1 profile" evidence="12">
    <location>
        <begin position="33"/>
        <end position="280"/>
    </location>
</feature>
<feature type="transmembrane region" description="Helical" evidence="11">
    <location>
        <begin position="260"/>
        <end position="283"/>
    </location>
</feature>
<keyword evidence="6 11" id="KW-0472">Membrane</keyword>
<evidence type="ECO:0000256" key="9">
    <source>
        <dbReference type="ARBA" id="ARBA00023224"/>
    </source>
</evidence>
<evidence type="ECO:0000256" key="5">
    <source>
        <dbReference type="ARBA" id="ARBA00023040"/>
    </source>
</evidence>
<dbReference type="PANTHER" id="PTHR24232">
    <property type="entry name" value="G-PROTEIN COUPLED RECEPTOR"/>
    <property type="match status" value="1"/>
</dbReference>